<dbReference type="Proteomes" id="UP001143330">
    <property type="component" value="Unassembled WGS sequence"/>
</dbReference>
<dbReference type="CDD" id="cd00229">
    <property type="entry name" value="SGNH_hydrolase"/>
    <property type="match status" value="1"/>
</dbReference>
<dbReference type="InterPro" id="IPR013830">
    <property type="entry name" value="SGNH_hydro"/>
</dbReference>
<evidence type="ECO:0000313" key="2">
    <source>
        <dbReference type="EMBL" id="GLK86697.1"/>
    </source>
</evidence>
<keyword evidence="3" id="KW-1185">Reference proteome</keyword>
<reference evidence="2" key="2">
    <citation type="submission" date="2023-01" db="EMBL/GenBank/DDBJ databases">
        <authorList>
            <person name="Sun Q."/>
            <person name="Evtushenko L."/>
        </authorList>
    </citation>
    <scope>NUCLEOTIDE SEQUENCE</scope>
    <source>
        <strain evidence="2">VKM B-2789</strain>
    </source>
</reference>
<dbReference type="AlphaFoldDB" id="A0A9W6NDJ2"/>
<dbReference type="RefSeq" id="WP_213363730.1">
    <property type="nucleotide sequence ID" value="NZ_BSFM01000021.1"/>
</dbReference>
<comment type="caution">
    <text evidence="2">The sequence shown here is derived from an EMBL/GenBank/DDBJ whole genome shotgun (WGS) entry which is preliminary data.</text>
</comment>
<reference evidence="2" key="1">
    <citation type="journal article" date="2014" name="Int. J. Syst. Evol. Microbiol.">
        <title>Complete genome sequence of Corynebacterium casei LMG S-19264T (=DSM 44701T), isolated from a smear-ripened cheese.</title>
        <authorList>
            <consortium name="US DOE Joint Genome Institute (JGI-PGF)"/>
            <person name="Walter F."/>
            <person name="Albersmeier A."/>
            <person name="Kalinowski J."/>
            <person name="Ruckert C."/>
        </authorList>
    </citation>
    <scope>NUCLEOTIDE SEQUENCE</scope>
    <source>
        <strain evidence="2">VKM B-2789</strain>
    </source>
</reference>
<sequence>MDIDPIADGDELADVRAKNNAAIEGVNTVTPKVATLEARGTLPMIARPGDDVLTYSAVTTGPAAERPIAGFGEIVVDTDLGFVLEIDGEDIDPEAGYRDIALRTDFAFEDGHVYKVDFALKRAVDPSDPLGHGIELRIQNLSASKTHVSTARLGDVLAPVVADGVVRSSFLIGKAGAPGTLDYTIPATSRYGVPFVRVFGSGQTTRLAVIGRLVDVTDVISGGADLALKADKSITVTGAGLASGGGPLDAPRTITVPAATNAEAVAGEITSKAMTPAANKAALDARAPITDDADMVAIVGPNGKSGFTVTPSGRILNKHIREIESKADAGAQAGLSVKVIASADLLAIAGPNGKGGFTVTPSGRILCKEIDNIYGAIAGVARHAGLTTVFRQFFAGTSIPAGWSVTGWTVSNGLVSPPTGDWATLAMFDTFSALGRKRIVAHIRLDDPTSKVAVVTYPMDGGSYTLGTVVTVDASLGASSAVLLMQPWNGSGAPTGGKSVAIPFTLVAGRDYVVDLEKLGGVNIARFTDTITGKVVTLSGEQDDADGAGRQWGKPGLAFLSGNVFVRLVEFYAGVQQKPFGLLFGDSNGEGFGGVPDWRYGWAHQVEALRGRGDMLNVCRSGDTSGGMLDRMPVDLDIFNPQFVVLGQGTNDTNTATWQANTAAAIAKVLARGATPILQTLAPRTGSTAKNTTINGWIRSRYFGDYPYVDVARALSLGGDDGAWNPAFNNGDGVHANVPGLERWAEQYAIDVPWLF</sequence>
<dbReference type="Pfam" id="PF13472">
    <property type="entry name" value="Lipase_GDSL_2"/>
    <property type="match status" value="1"/>
</dbReference>
<gene>
    <name evidence="2" type="ORF">GCM10017653_47670</name>
</gene>
<dbReference type="InterPro" id="IPR036514">
    <property type="entry name" value="SGNH_hydro_sf"/>
</dbReference>
<organism evidence="2 3">
    <name type="scientific">Ancylobacter defluvii</name>
    <dbReference type="NCBI Taxonomy" id="1282440"/>
    <lineage>
        <taxon>Bacteria</taxon>
        <taxon>Pseudomonadati</taxon>
        <taxon>Pseudomonadota</taxon>
        <taxon>Alphaproteobacteria</taxon>
        <taxon>Hyphomicrobiales</taxon>
        <taxon>Xanthobacteraceae</taxon>
        <taxon>Ancylobacter</taxon>
    </lineage>
</organism>
<dbReference type="EMBL" id="BSFM01000021">
    <property type="protein sequence ID" value="GLK86697.1"/>
    <property type="molecule type" value="Genomic_DNA"/>
</dbReference>
<dbReference type="GO" id="GO:0016788">
    <property type="term" value="F:hydrolase activity, acting on ester bonds"/>
    <property type="evidence" value="ECO:0007669"/>
    <property type="project" value="UniProtKB-ARBA"/>
</dbReference>
<name>A0A9W6NDJ2_9HYPH</name>
<dbReference type="Gene3D" id="3.40.50.1110">
    <property type="entry name" value="SGNH hydrolase"/>
    <property type="match status" value="1"/>
</dbReference>
<dbReference type="SUPFAM" id="SSF52266">
    <property type="entry name" value="SGNH hydrolase"/>
    <property type="match status" value="1"/>
</dbReference>
<protein>
    <recommendedName>
        <fullName evidence="1">SGNH hydrolase-type esterase domain-containing protein</fullName>
    </recommendedName>
</protein>
<evidence type="ECO:0000313" key="3">
    <source>
        <dbReference type="Proteomes" id="UP001143330"/>
    </source>
</evidence>
<evidence type="ECO:0000259" key="1">
    <source>
        <dbReference type="Pfam" id="PF13472"/>
    </source>
</evidence>
<accession>A0A9W6NDJ2</accession>
<feature type="domain" description="SGNH hydrolase-type esterase" evidence="1">
    <location>
        <begin position="583"/>
        <end position="740"/>
    </location>
</feature>
<proteinExistence type="predicted"/>